<dbReference type="InterPro" id="IPR023631">
    <property type="entry name" value="Amidase_dom"/>
</dbReference>
<name>A0A1C7MME5_GRIFR</name>
<dbReference type="PIRSF" id="PIRSF001221">
    <property type="entry name" value="Amidase_fungi"/>
    <property type="match status" value="1"/>
</dbReference>
<feature type="domain" description="Amidase" evidence="3">
    <location>
        <begin position="62"/>
        <end position="196"/>
    </location>
</feature>
<dbReference type="Gene3D" id="3.90.1300.10">
    <property type="entry name" value="Amidase signature (AS) domain"/>
    <property type="match status" value="2"/>
</dbReference>
<reference evidence="4 5" key="1">
    <citation type="submission" date="2016-03" db="EMBL/GenBank/DDBJ databases">
        <title>Whole genome sequencing of Grifola frondosa 9006-11.</title>
        <authorList>
            <person name="Min B."/>
            <person name="Park H."/>
            <person name="Kim J.-G."/>
            <person name="Cho H."/>
            <person name="Oh Y.-L."/>
            <person name="Kong W.-S."/>
            <person name="Choi I.-G."/>
        </authorList>
    </citation>
    <scope>NUCLEOTIDE SEQUENCE [LARGE SCALE GENOMIC DNA]</scope>
    <source>
        <strain evidence="4 5">9006-11</strain>
    </source>
</reference>
<keyword evidence="2 4" id="KW-0378">Hydrolase</keyword>
<evidence type="ECO:0000259" key="3">
    <source>
        <dbReference type="Pfam" id="PF01425"/>
    </source>
</evidence>
<dbReference type="InterPro" id="IPR036928">
    <property type="entry name" value="AS_sf"/>
</dbReference>
<proteinExistence type="inferred from homology"/>
<dbReference type="OrthoDB" id="6428749at2759"/>
<dbReference type="SUPFAM" id="SSF75304">
    <property type="entry name" value="Amidase signature (AS) enzymes"/>
    <property type="match status" value="1"/>
</dbReference>
<evidence type="ECO:0000256" key="1">
    <source>
        <dbReference type="ARBA" id="ARBA00009199"/>
    </source>
</evidence>
<dbReference type="PANTHER" id="PTHR46072:SF10">
    <property type="entry name" value="ACETAMIDASE"/>
    <property type="match status" value="1"/>
</dbReference>
<dbReference type="Pfam" id="PF01425">
    <property type="entry name" value="Amidase"/>
    <property type="match status" value="2"/>
</dbReference>
<dbReference type="EMBL" id="LUGG01000002">
    <property type="protein sequence ID" value="OBZ78035.1"/>
    <property type="molecule type" value="Genomic_DNA"/>
</dbReference>
<dbReference type="STRING" id="5627.A0A1C7MME5"/>
<organism evidence="4 5">
    <name type="scientific">Grifola frondosa</name>
    <name type="common">Maitake</name>
    <name type="synonym">Polyporus frondosus</name>
    <dbReference type="NCBI Taxonomy" id="5627"/>
    <lineage>
        <taxon>Eukaryota</taxon>
        <taxon>Fungi</taxon>
        <taxon>Dikarya</taxon>
        <taxon>Basidiomycota</taxon>
        <taxon>Agaricomycotina</taxon>
        <taxon>Agaricomycetes</taxon>
        <taxon>Polyporales</taxon>
        <taxon>Grifolaceae</taxon>
        <taxon>Grifola</taxon>
    </lineage>
</organism>
<comment type="caution">
    <text evidence="4">The sequence shown here is derived from an EMBL/GenBank/DDBJ whole genome shotgun (WGS) entry which is preliminary data.</text>
</comment>
<dbReference type="PANTHER" id="PTHR46072">
    <property type="entry name" value="AMIDASE-RELATED-RELATED"/>
    <property type="match status" value="1"/>
</dbReference>
<dbReference type="GO" id="GO:0016787">
    <property type="term" value="F:hydrolase activity"/>
    <property type="evidence" value="ECO:0007669"/>
    <property type="project" value="UniProtKB-KW"/>
</dbReference>
<gene>
    <name evidence="4" type="primary">FAAH_1</name>
    <name evidence="4" type="ORF">A0H81_02380</name>
</gene>
<accession>A0A1C7MME5</accession>
<comment type="similarity">
    <text evidence="1">Belongs to the amidase family.</text>
</comment>
<keyword evidence="5" id="KW-1185">Reference proteome</keyword>
<evidence type="ECO:0000313" key="4">
    <source>
        <dbReference type="EMBL" id="OBZ78035.1"/>
    </source>
</evidence>
<dbReference type="OMA" id="WICARGS"/>
<feature type="domain" description="Amidase" evidence="3">
    <location>
        <begin position="247"/>
        <end position="502"/>
    </location>
</feature>
<dbReference type="Proteomes" id="UP000092993">
    <property type="component" value="Unassembled WGS sequence"/>
</dbReference>
<evidence type="ECO:0000256" key="2">
    <source>
        <dbReference type="ARBA" id="ARBA00022801"/>
    </source>
</evidence>
<dbReference type="AlphaFoldDB" id="A0A1C7MME5"/>
<evidence type="ECO:0000313" key="5">
    <source>
        <dbReference type="Proteomes" id="UP000092993"/>
    </source>
</evidence>
<sequence>MSSYFAHRKACVSKQLERKSKLDSLPAEYSTPCTDHDNKILSLSLTQLVAQSDGDSISPSAILSAYGKRCVSAQAATNCLTDVMFDEAERVFAPGKPLSGVPVSLKDCVDIAGHDTTLGYSASANRPAQISAPIVHLLQDAGALIHAKTTVPTGLLSFECSSDLFGTTTNPYNPEFSPGASTGGGAALLAYQGSMVELAQILAVARAIPPRIVGCMETVAWICARGSTITRVYRYRGRPVDFVLAGRKPKFGVIWDDGVIPPTPACARALAEVVNTLKKQGHEVIDFSPPSPTEILKIGFQLTLADGGLSLTNPLRTGESISPASGTVLSLIKLPRFWKRWCAALLRLTSRPVGRNEAWASLLEVFHTASVAEERELIVQKERYKAAWHRAWRDQELDFVLTVPHALPPIPKNKSATEKATLVSANYTFLYNILDCTAGVQPVAFVDETLDSRPADFQQSAAYRNMNDIARAVHDLYDAKAMHGLPLAVQVVGRRLEEEKVLEGMKVVERALWETGRGFVPKRF</sequence>
<protein>
    <submittedName>
        <fullName evidence="4">Fatty-acid amide hydrolase 1</fullName>
    </submittedName>
</protein>